<dbReference type="InterPro" id="IPR035899">
    <property type="entry name" value="DBL_dom_sf"/>
</dbReference>
<feature type="compositionally biased region" description="Basic residues" evidence="2">
    <location>
        <begin position="517"/>
        <end position="527"/>
    </location>
</feature>
<feature type="compositionally biased region" description="Polar residues" evidence="2">
    <location>
        <begin position="903"/>
        <end position="913"/>
    </location>
</feature>
<dbReference type="PANTHER" id="PTHR45924">
    <property type="entry name" value="FI17866P1"/>
    <property type="match status" value="1"/>
</dbReference>
<feature type="region of interest" description="Disordered" evidence="2">
    <location>
        <begin position="878"/>
        <end position="1068"/>
    </location>
</feature>
<dbReference type="InterPro" id="IPR055251">
    <property type="entry name" value="SOS1_NGEF_PH"/>
</dbReference>
<evidence type="ECO:0000313" key="6">
    <source>
        <dbReference type="Proteomes" id="UP001249851"/>
    </source>
</evidence>
<dbReference type="GO" id="GO:0005085">
    <property type="term" value="F:guanyl-nucleotide exchange factor activity"/>
    <property type="evidence" value="ECO:0007669"/>
    <property type="project" value="InterPro"/>
</dbReference>
<dbReference type="CDD" id="cd13243">
    <property type="entry name" value="PH_PLEKHG1_G2_G3"/>
    <property type="match status" value="1"/>
</dbReference>
<dbReference type="CDD" id="cd00160">
    <property type="entry name" value="RhoGEF"/>
    <property type="match status" value="1"/>
</dbReference>
<evidence type="ECO:0000313" key="5">
    <source>
        <dbReference type="EMBL" id="KAK2560467.1"/>
    </source>
</evidence>
<feature type="compositionally biased region" description="Basic and acidic residues" evidence="2">
    <location>
        <begin position="623"/>
        <end position="633"/>
    </location>
</feature>
<feature type="compositionally biased region" description="Polar residues" evidence="2">
    <location>
        <begin position="1046"/>
        <end position="1067"/>
    </location>
</feature>
<dbReference type="PROSITE" id="PS50003">
    <property type="entry name" value="PH_DOMAIN"/>
    <property type="match status" value="1"/>
</dbReference>
<dbReference type="SUPFAM" id="SSF48065">
    <property type="entry name" value="DBL homology domain (DH-domain)"/>
    <property type="match status" value="1"/>
</dbReference>
<evidence type="ECO:0000256" key="1">
    <source>
        <dbReference type="ARBA" id="ARBA00022553"/>
    </source>
</evidence>
<dbReference type="PANTHER" id="PTHR45924:SF2">
    <property type="entry name" value="FI17866P1"/>
    <property type="match status" value="1"/>
</dbReference>
<keyword evidence="6" id="KW-1185">Reference proteome</keyword>
<feature type="compositionally biased region" description="Acidic residues" evidence="2">
    <location>
        <begin position="578"/>
        <end position="593"/>
    </location>
</feature>
<dbReference type="Gene3D" id="2.30.29.30">
    <property type="entry name" value="Pleckstrin-homology domain (PH domain)/Phosphotyrosine-binding domain (PTB)"/>
    <property type="match status" value="1"/>
</dbReference>
<sequence>MSVQVTNPLDLCTSKGMSPITFTPHSAGGAELPNSRSKNVGSPQRMSNGYTPPKSNGILSPRKSSKRFFRRPTLEKSPPSDTSSAQSSDKKKQSTQPKVEIIYREARHSRESEESKVDAIKRTFENDGSPRLRPTSLHSGERTPSTISDEFVPGLLSIQEKDINMNRISTGSSTCSHTERVVQEILSTEQAYVQHLHEIIEGYLKKMRSKESPFPAQDIKDLFMNIEEIYEFNKEFLTELEECGDDPVDIASCFVSKEKGFKTYTDYCTNYPLSMEVLTKSTQHKKTADYIKKIQIQLGHSLPLGSYLLKPVQRILKYHLLLQDIQKHFDKENFPEDCEVISDALNAMTGVAHHINEMKRKYEVAVHVQEIQSQMSDFEGPDLTTYGNLVLEDSFRLHGSRTDRYLFLFEKILLITKRRESGYSCKATLMLSNMMLLESVPKEPLSFEIIRFDNQKTTYTFLARNSDQKRKWTLELKGLIVDSLAASVPKEAKDLILGKEKMEVDKEKSGTLEGKKRAGSFHKRNKEKPKITRTSFVKKKPEMNKRPEDECEPRSPSDAYSSDDDKISIRPPSLNSDREEDIDECEEITEDDSLLSPDISVASQGDAELAMESTDLEEEDKEQNDQAPDKSTEEVALYAIEDAQEEIVGTAHGDVVKDEAKEEESSPEKDLTQEMNDVKRTPPVLRKRSNSVSKCEGIKKACNKSSTSSMSDDEGASERVSLDFTRRDIDSPRMMRRSSSGHRLLEAMLSSERSSSACDLRCIEEDSSSVFSCSEITSLHEYSAITTTVRKVSRAFSGSSSPAEKSPSSEIQMRTAQTRYIVESANSHDKRLSLSSSDSSRNNLEELLASIDRDLDETRRTISCAQLLESALLIKNDSQPLATEGKPTDSPRRRRRQRIVDFSSENGDESPTGSKRSNLREKRRRSLRKSCDQDEMDSNVKESQKPNETECEDLSEVKSSSIEEEELLHEGETVTKPNATQDSPMEAVPQEDQVEKDSQVHNNHVESKSQDDQAEEFPRAENTLKKKRVFELFAESNSGKGGQRSGSGVLSSETVTNPEQTTLSEPTLPSVYQLARQYSQLVSDKQAVEQIRMSSKAKLCSKAGSVLLEKTNEGTLDRTPKIKIEKITKVSLTSSPIESYKLVRRRRRRSSRHRSDDIRRQSWSVEKVKPDQEEPRKARPKSAYDMDALEATIAENLEQIEEGLEPMLIAGLDQDDFVVRGLVQHLVKKFNSQKVENS</sequence>
<reference evidence="5" key="2">
    <citation type="journal article" date="2023" name="Science">
        <title>Genomic signatures of disease resistance in endangered staghorn corals.</title>
        <authorList>
            <person name="Vollmer S.V."/>
            <person name="Selwyn J.D."/>
            <person name="Despard B.A."/>
            <person name="Roesel C.L."/>
        </authorList>
    </citation>
    <scope>NUCLEOTIDE SEQUENCE</scope>
    <source>
        <strain evidence="5">K2</strain>
    </source>
</reference>
<feature type="compositionally biased region" description="Basic and acidic residues" evidence="2">
    <location>
        <begin position="654"/>
        <end position="680"/>
    </location>
</feature>
<dbReference type="AlphaFoldDB" id="A0AAD9QFR7"/>
<evidence type="ECO:0000259" key="4">
    <source>
        <dbReference type="PROSITE" id="PS50010"/>
    </source>
</evidence>
<feature type="compositionally biased region" description="Polar residues" evidence="2">
    <location>
        <begin position="34"/>
        <end position="58"/>
    </location>
</feature>
<dbReference type="SUPFAM" id="SSF50729">
    <property type="entry name" value="PH domain-like"/>
    <property type="match status" value="1"/>
</dbReference>
<dbReference type="PROSITE" id="PS50010">
    <property type="entry name" value="DH_2"/>
    <property type="match status" value="1"/>
</dbReference>
<accession>A0AAD9QFR7</accession>
<feature type="compositionally biased region" description="Basic and acidic residues" evidence="2">
    <location>
        <begin position="1153"/>
        <end position="1177"/>
    </location>
</feature>
<feature type="compositionally biased region" description="Basic and acidic residues" evidence="2">
    <location>
        <begin position="506"/>
        <end position="516"/>
    </location>
</feature>
<dbReference type="InterPro" id="IPR011993">
    <property type="entry name" value="PH-like_dom_sf"/>
</dbReference>
<protein>
    <submittedName>
        <fullName evidence="5">Pleckstrin homology domain-containing family G member 1</fullName>
    </submittedName>
</protein>
<organism evidence="5 6">
    <name type="scientific">Acropora cervicornis</name>
    <name type="common">Staghorn coral</name>
    <dbReference type="NCBI Taxonomy" id="6130"/>
    <lineage>
        <taxon>Eukaryota</taxon>
        <taxon>Metazoa</taxon>
        <taxon>Cnidaria</taxon>
        <taxon>Anthozoa</taxon>
        <taxon>Hexacorallia</taxon>
        <taxon>Scleractinia</taxon>
        <taxon>Astrocoeniina</taxon>
        <taxon>Acroporidae</taxon>
        <taxon>Acropora</taxon>
    </lineage>
</organism>
<dbReference type="Gene3D" id="1.20.900.10">
    <property type="entry name" value="Dbl homology (DH) domain"/>
    <property type="match status" value="1"/>
</dbReference>
<dbReference type="GO" id="GO:0031267">
    <property type="term" value="F:small GTPase binding"/>
    <property type="evidence" value="ECO:0007669"/>
    <property type="project" value="TreeGrafter"/>
</dbReference>
<feature type="compositionally biased region" description="Basic and acidic residues" evidence="2">
    <location>
        <begin position="539"/>
        <end position="555"/>
    </location>
</feature>
<evidence type="ECO:0000256" key="2">
    <source>
        <dbReference type="SAM" id="MobiDB-lite"/>
    </source>
</evidence>
<gene>
    <name evidence="5" type="ORF">P5673_016820</name>
</gene>
<dbReference type="InterPro" id="IPR001849">
    <property type="entry name" value="PH_domain"/>
</dbReference>
<feature type="domain" description="DH" evidence="4">
    <location>
        <begin position="177"/>
        <end position="358"/>
    </location>
</feature>
<dbReference type="Pfam" id="PF22697">
    <property type="entry name" value="SOS1_NGEF_PH"/>
    <property type="match status" value="1"/>
</dbReference>
<feature type="compositionally biased region" description="Low complexity" evidence="2">
    <location>
        <begin position="76"/>
        <end position="87"/>
    </location>
</feature>
<dbReference type="SMART" id="SM00233">
    <property type="entry name" value="PH"/>
    <property type="match status" value="1"/>
</dbReference>
<dbReference type="InterPro" id="IPR000219">
    <property type="entry name" value="DH_dom"/>
</dbReference>
<feature type="domain" description="PH" evidence="3">
    <location>
        <begin position="382"/>
        <end position="481"/>
    </location>
</feature>
<reference evidence="5" key="1">
    <citation type="journal article" date="2023" name="G3 (Bethesda)">
        <title>Whole genome assembly and annotation of the endangered Caribbean coral Acropora cervicornis.</title>
        <authorList>
            <person name="Selwyn J.D."/>
            <person name="Vollmer S.V."/>
        </authorList>
    </citation>
    <scope>NUCLEOTIDE SEQUENCE</scope>
    <source>
        <strain evidence="5">K2</strain>
    </source>
</reference>
<feature type="compositionally biased region" description="Basic and acidic residues" evidence="2">
    <location>
        <begin position="101"/>
        <end position="130"/>
    </location>
</feature>
<dbReference type="Proteomes" id="UP001249851">
    <property type="component" value="Unassembled WGS sequence"/>
</dbReference>
<feature type="compositionally biased region" description="Basic and acidic residues" evidence="2">
    <location>
        <begin position="938"/>
        <end position="948"/>
    </location>
</feature>
<evidence type="ECO:0000259" key="3">
    <source>
        <dbReference type="PROSITE" id="PS50003"/>
    </source>
</evidence>
<feature type="region of interest" description="Disordered" evidence="2">
    <location>
        <begin position="1143"/>
        <end position="1182"/>
    </location>
</feature>
<keyword evidence="1" id="KW-0597">Phosphoprotein</keyword>
<dbReference type="InterPro" id="IPR043324">
    <property type="entry name" value="PH_PLEKHG1_G2_G3"/>
</dbReference>
<dbReference type="EMBL" id="JARQWQ010000036">
    <property type="protein sequence ID" value="KAK2560467.1"/>
    <property type="molecule type" value="Genomic_DNA"/>
</dbReference>
<proteinExistence type="predicted"/>
<feature type="compositionally biased region" description="Polar residues" evidence="2">
    <location>
        <begin position="136"/>
        <end position="148"/>
    </location>
</feature>
<name>A0AAD9QFR7_ACRCE</name>
<feature type="compositionally biased region" description="Basic and acidic residues" evidence="2">
    <location>
        <begin position="993"/>
        <end position="1024"/>
    </location>
</feature>
<feature type="compositionally biased region" description="Basic residues" evidence="2">
    <location>
        <begin position="1143"/>
        <end position="1152"/>
    </location>
</feature>
<comment type="caution">
    <text evidence="5">The sequence shown here is derived from an EMBL/GenBank/DDBJ whole genome shotgun (WGS) entry which is preliminary data.</text>
</comment>
<feature type="region of interest" description="Disordered" evidence="2">
    <location>
        <begin position="1"/>
        <end position="148"/>
    </location>
</feature>
<feature type="region of interest" description="Disordered" evidence="2">
    <location>
        <begin position="506"/>
        <end position="742"/>
    </location>
</feature>
<dbReference type="SMART" id="SM00325">
    <property type="entry name" value="RhoGEF"/>
    <property type="match status" value="1"/>
</dbReference>
<feature type="compositionally biased region" description="Basic and acidic residues" evidence="2">
    <location>
        <begin position="716"/>
        <end position="733"/>
    </location>
</feature>
<dbReference type="Pfam" id="PF00621">
    <property type="entry name" value="RhoGEF"/>
    <property type="match status" value="1"/>
</dbReference>